<gene>
    <name evidence="1" type="ORF">J2Z43_001375</name>
</gene>
<keyword evidence="2" id="KW-1185">Reference proteome</keyword>
<dbReference type="EMBL" id="JAGGJX010000002">
    <property type="protein sequence ID" value="MBP1854982.1"/>
    <property type="molecule type" value="Genomic_DNA"/>
</dbReference>
<organism evidence="1 2">
    <name type="scientific">Metaclostridioides mangenotii</name>
    <dbReference type="NCBI Taxonomy" id="1540"/>
    <lineage>
        <taxon>Bacteria</taxon>
        <taxon>Bacillati</taxon>
        <taxon>Bacillota</taxon>
        <taxon>Clostridia</taxon>
        <taxon>Peptostreptococcales</taxon>
        <taxon>Peptostreptococcaceae</taxon>
        <taxon>Metaclostridioides</taxon>
    </lineage>
</organism>
<comment type="caution">
    <text evidence="1">The sequence shown here is derived from an EMBL/GenBank/DDBJ whole genome shotgun (WGS) entry which is preliminary data.</text>
</comment>
<dbReference type="Pfam" id="PF14277">
    <property type="entry name" value="DUF4364"/>
    <property type="match status" value="1"/>
</dbReference>
<sequence length="184" mass="21462">MFENSSEELAYHKLLVLYILRKIKTDLTNSQITQVVLETEMINYFSLQQMLSQLMDSKLLKIHKKNDREYYTLTQKGLETLECFSTRIPENVTEKVDHYIDVNGESLLNETQVKSSFVKQSENEFIVNLRVIENQSNLIDLNLNVSSQKQANLICNNWKNNASYMYAQVIDLLVRDTNEPTDTI</sequence>
<dbReference type="SUPFAM" id="SSF46785">
    <property type="entry name" value="Winged helix' DNA-binding domain"/>
    <property type="match status" value="1"/>
</dbReference>
<name>A0ABS4EAL1_9FIRM</name>
<dbReference type="InterPro" id="IPR036388">
    <property type="entry name" value="WH-like_DNA-bd_sf"/>
</dbReference>
<accession>A0ABS4EAL1</accession>
<evidence type="ECO:0000313" key="1">
    <source>
        <dbReference type="EMBL" id="MBP1854982.1"/>
    </source>
</evidence>
<dbReference type="InterPro" id="IPR025374">
    <property type="entry name" value="DUF4364"/>
</dbReference>
<dbReference type="Proteomes" id="UP000767291">
    <property type="component" value="Unassembled WGS sequence"/>
</dbReference>
<reference evidence="1 2" key="1">
    <citation type="submission" date="2021-03" db="EMBL/GenBank/DDBJ databases">
        <title>Genomic Encyclopedia of Type Strains, Phase IV (KMG-IV): sequencing the most valuable type-strain genomes for metagenomic binning, comparative biology and taxonomic classification.</title>
        <authorList>
            <person name="Goeker M."/>
        </authorList>
    </citation>
    <scope>NUCLEOTIDE SEQUENCE [LARGE SCALE GENOMIC DNA]</scope>
    <source>
        <strain evidence="1 2">DSM 1289</strain>
    </source>
</reference>
<dbReference type="InterPro" id="IPR036390">
    <property type="entry name" value="WH_DNA-bd_sf"/>
</dbReference>
<protein>
    <submittedName>
        <fullName evidence="1">Transcriptional regulator</fullName>
    </submittedName>
</protein>
<proteinExistence type="predicted"/>
<evidence type="ECO:0000313" key="2">
    <source>
        <dbReference type="Proteomes" id="UP000767291"/>
    </source>
</evidence>
<dbReference type="RefSeq" id="WP_209456477.1">
    <property type="nucleotide sequence ID" value="NZ_BAAACS010000002.1"/>
</dbReference>
<dbReference type="Gene3D" id="1.10.10.10">
    <property type="entry name" value="Winged helix-like DNA-binding domain superfamily/Winged helix DNA-binding domain"/>
    <property type="match status" value="1"/>
</dbReference>